<proteinExistence type="predicted"/>
<dbReference type="InterPro" id="IPR017850">
    <property type="entry name" value="Alkaline_phosphatase_core_sf"/>
</dbReference>
<feature type="signal peptide" evidence="3">
    <location>
        <begin position="1"/>
        <end position="37"/>
    </location>
</feature>
<dbReference type="AlphaFoldDB" id="A0A4R7ZZC6"/>
<comment type="caution">
    <text evidence="4">The sequence shown here is derived from an EMBL/GenBank/DDBJ whole genome shotgun (WGS) entry which is preliminary data.</text>
</comment>
<evidence type="ECO:0000256" key="3">
    <source>
        <dbReference type="SAM" id="SignalP"/>
    </source>
</evidence>
<dbReference type="CDD" id="cd16013">
    <property type="entry name" value="AcpA"/>
    <property type="match status" value="1"/>
</dbReference>
<dbReference type="InterPro" id="IPR007312">
    <property type="entry name" value="Phosphoesterase"/>
</dbReference>
<name>A0A4R7ZZC6_9ACTN</name>
<dbReference type="EMBL" id="SODF01000001">
    <property type="protein sequence ID" value="TDW23567.1"/>
    <property type="molecule type" value="Genomic_DNA"/>
</dbReference>
<sequence length="552" mass="59041">MVLKPRTWSKRTRAAAVAGVAGVGALALIAAAGPAMAADAGWWHPGGGNPGGDHHPKPVTTATPIKHLVVIFDENISFDHYFGTYPKAANTDGTKFTAAHNTPRVNGLTKSLLTNNPNQYDPSRLTHEQAMTCDQNHGYGAEQKAYNGGKADKFVEFTETDKCTGQPILYGAPGLVMDYYDGNTVTGLWNYAQHYAMNDNSYSSNFGPSTPGALNLVSGQTHGVYAVDSVTGQKVTDAYTVASPDANGVGTVINDPDPAFDDCADNNHTSKNALGVMTGKNVGDLLNKQGTTWGWFQGGFKPTGSANGYSVCGATHQNVGGAAVVDYSPHHNPFEYYKSTSNPKHLPPTSVAKIGHTDQANHQYDLTDFDATVKAGNLPSVSFLKAGEYQDGHAGYSDPLDEQQFLVKTINELQKSKDWASTAVVVAYDDSDGWYDHVTPPLRNGSTDAANDQAALCGGKPASGGYADRCGYGPRQPMLVISPFSKTNYVDHKQTDQTSILKFIEDNWKTGGIGDASYDSKAGSLTGMFNFWQRPNTRPVLLDPKTGAVTRH</sequence>
<keyword evidence="1" id="KW-0378">Hydrolase</keyword>
<dbReference type="PANTHER" id="PTHR31956">
    <property type="entry name" value="NON-SPECIFIC PHOSPHOLIPASE C4-RELATED"/>
    <property type="match status" value="1"/>
</dbReference>
<evidence type="ECO:0000313" key="4">
    <source>
        <dbReference type="EMBL" id="TDW23567.1"/>
    </source>
</evidence>
<accession>A0A4R7ZZC6</accession>
<evidence type="ECO:0000256" key="2">
    <source>
        <dbReference type="ARBA" id="ARBA00023026"/>
    </source>
</evidence>
<evidence type="ECO:0000313" key="5">
    <source>
        <dbReference type="Proteomes" id="UP000295447"/>
    </source>
</evidence>
<dbReference type="Proteomes" id="UP000295447">
    <property type="component" value="Unassembled WGS sequence"/>
</dbReference>
<keyword evidence="3" id="KW-0732">Signal</keyword>
<feature type="chain" id="PRO_5020960305" evidence="3">
    <location>
        <begin position="38"/>
        <end position="552"/>
    </location>
</feature>
<reference evidence="4 5" key="1">
    <citation type="submission" date="2019-03" db="EMBL/GenBank/DDBJ databases">
        <title>Genomic Encyclopedia of Type Strains, Phase III (KMG-III): the genomes of soil and plant-associated and newly described type strains.</title>
        <authorList>
            <person name="Whitman W."/>
        </authorList>
    </citation>
    <scope>NUCLEOTIDE SEQUENCE [LARGE SCALE GENOMIC DNA]</scope>
    <source>
        <strain evidence="4 5">VKM Ac-2570</strain>
    </source>
</reference>
<dbReference type="Gene3D" id="3.40.720.10">
    <property type="entry name" value="Alkaline Phosphatase, subunit A"/>
    <property type="match status" value="1"/>
</dbReference>
<evidence type="ECO:0000256" key="1">
    <source>
        <dbReference type="ARBA" id="ARBA00022801"/>
    </source>
</evidence>
<keyword evidence="5" id="KW-1185">Reference proteome</keyword>
<dbReference type="Pfam" id="PF04185">
    <property type="entry name" value="Phosphoesterase"/>
    <property type="match status" value="1"/>
</dbReference>
<protein>
    <submittedName>
        <fullName evidence="4">Phospholipase C</fullName>
    </submittedName>
</protein>
<dbReference type="PANTHER" id="PTHR31956:SF1">
    <property type="entry name" value="NON-SPECIFIC PHOSPHOLIPASE C1"/>
    <property type="match status" value="1"/>
</dbReference>
<keyword evidence="2" id="KW-0843">Virulence</keyword>
<dbReference type="GO" id="GO:0042578">
    <property type="term" value="F:phosphoric ester hydrolase activity"/>
    <property type="evidence" value="ECO:0007669"/>
    <property type="project" value="UniProtKB-ARBA"/>
</dbReference>
<organism evidence="4 5">
    <name type="scientific">Kribbella kalugense</name>
    <dbReference type="NCBI Taxonomy" id="2512221"/>
    <lineage>
        <taxon>Bacteria</taxon>
        <taxon>Bacillati</taxon>
        <taxon>Actinomycetota</taxon>
        <taxon>Actinomycetes</taxon>
        <taxon>Propionibacteriales</taxon>
        <taxon>Kribbellaceae</taxon>
        <taxon>Kribbella</taxon>
    </lineage>
</organism>
<gene>
    <name evidence="4" type="ORF">EV650_2421</name>
</gene>